<feature type="domain" description="Heterokaryon incompatibility" evidence="2">
    <location>
        <begin position="520"/>
        <end position="680"/>
    </location>
</feature>
<accession>A0A439DCD3</accession>
<dbReference type="AlphaFoldDB" id="A0A439DCD3"/>
<evidence type="ECO:0000259" key="2">
    <source>
        <dbReference type="Pfam" id="PF06985"/>
    </source>
</evidence>
<protein>
    <recommendedName>
        <fullName evidence="2">Heterokaryon incompatibility domain-containing protein</fullName>
    </recommendedName>
</protein>
<proteinExistence type="predicted"/>
<evidence type="ECO:0000313" key="4">
    <source>
        <dbReference type="Proteomes" id="UP000286045"/>
    </source>
</evidence>
<feature type="compositionally biased region" description="Basic residues" evidence="1">
    <location>
        <begin position="1"/>
        <end position="18"/>
    </location>
</feature>
<dbReference type="PANTHER" id="PTHR33112">
    <property type="entry name" value="DOMAIN PROTEIN, PUTATIVE-RELATED"/>
    <property type="match status" value="1"/>
</dbReference>
<evidence type="ECO:0000256" key="1">
    <source>
        <dbReference type="SAM" id="MobiDB-lite"/>
    </source>
</evidence>
<keyword evidence="4" id="KW-1185">Reference proteome</keyword>
<sequence length="1046" mass="116830">MGHRGKRGGTAHKAKMAQKGKSIEKGESTVEAKNTQNTQQAQGTQNAGDIQEVQNTEAAHIKQNVVFAIEMAVVFPRLRDPREAAGLVWTEKAMRVLAALRSRLELPGLDIRIKEAHDFTGWSMTRNRFNGIEPRWATADHTAILADHKAIARSIVDHGRGFDAFIRNLYAQVPPHDSFLLDYAPSDSELDDKLMRCQASDEIAGLMNMKWVEKSKWLQHCRRVWNFWPLTHSVPNVGGYTGHVRTKMLEFNLTLGWHKRENLRLHINIACLFVEATIFGTNGRISRSLDVPKTEEKDDDSSCVRLQEVHLVELAEQEFVDGYFEFPSHGFYPHQPSLADLEASALRGCVLCQLILEYLHGAEGPPDSYMRMPLPYTGRAIDSENKSAYSFARDLPRNHVRICIRASHMVADESLDRVRVFDRLVVQVGDVEDPDATPVAGSLPPLALNYRIGRYELDPDLGSPRNVNLARGWLRTCRERHTGCLVAGSPALPTRVIDVGPADGSQAPWIMSGEGLKADYVALSHCWGGPITPVLDAKTFDAFKNAIPIAELPPNLRDAIVITRELGIRFLWIDSLCILQDSKRDWELEAQKMGAVYRNCTVVISASASPGSKHGILGGGLASTSASRVPKRTRIKIYDDALADDPALGVRVEIENMKEETLETLATHGPLASRGWTLQESILAPRQLFYGARQIYWRCRKGFECAEGLPPGGNRTPSEEYSNATQMLHFGIARAETSGTDIGNGVRDPDDSKERVDRSYDIEGVNAAVIQDYYDLVQEYSHRRLTIASDKLPAFSGLARGLRGAFAEYGPDSDPGVESKPAIYLAGLWTSDFHRGLTWLGENATCRHAPIYRAPSWSWSSTDEPVVFQGPRESHELDLQLLEYTVEARDPENPFGEIASAELVVRGRTKRLRRSTQVIGGKSFRHFGSCRFDDAGPPDHPRLVVPDLVLDADGDGDCFVSLYRDFFAEKTQTIDRDLISATEYLVLLVSLYYDDDDEVVVHADCLVIQPLCDGNEIKYERTGMTTILSVDLDWIRSWDMRTLKLV</sequence>
<comment type="caution">
    <text evidence="3">The sequence shown here is derived from an EMBL/GenBank/DDBJ whole genome shotgun (WGS) entry which is preliminary data.</text>
</comment>
<dbReference type="Pfam" id="PF06985">
    <property type="entry name" value="HET"/>
    <property type="match status" value="1"/>
</dbReference>
<feature type="compositionally biased region" description="Basic and acidic residues" evidence="1">
    <location>
        <begin position="21"/>
        <end position="30"/>
    </location>
</feature>
<gene>
    <name evidence="3" type="ORF">EKO27_g3023</name>
</gene>
<dbReference type="InterPro" id="IPR010730">
    <property type="entry name" value="HET"/>
</dbReference>
<evidence type="ECO:0000313" key="3">
    <source>
        <dbReference type="EMBL" id="RWA12070.1"/>
    </source>
</evidence>
<feature type="region of interest" description="Disordered" evidence="1">
    <location>
        <begin position="1"/>
        <end position="47"/>
    </location>
</feature>
<name>A0A439DCD3_9PEZI</name>
<feature type="compositionally biased region" description="Low complexity" evidence="1">
    <location>
        <begin position="34"/>
        <end position="47"/>
    </location>
</feature>
<organism evidence="3 4">
    <name type="scientific">Xylaria grammica</name>
    <dbReference type="NCBI Taxonomy" id="363999"/>
    <lineage>
        <taxon>Eukaryota</taxon>
        <taxon>Fungi</taxon>
        <taxon>Dikarya</taxon>
        <taxon>Ascomycota</taxon>
        <taxon>Pezizomycotina</taxon>
        <taxon>Sordariomycetes</taxon>
        <taxon>Xylariomycetidae</taxon>
        <taxon>Xylariales</taxon>
        <taxon>Xylariaceae</taxon>
        <taxon>Xylaria</taxon>
    </lineage>
</organism>
<dbReference type="EMBL" id="RYZI01000061">
    <property type="protein sequence ID" value="RWA12070.1"/>
    <property type="molecule type" value="Genomic_DNA"/>
</dbReference>
<dbReference type="Proteomes" id="UP000286045">
    <property type="component" value="Unassembled WGS sequence"/>
</dbReference>
<reference evidence="3 4" key="1">
    <citation type="submission" date="2018-12" db="EMBL/GenBank/DDBJ databases">
        <title>Draft genome sequence of Xylaria grammica IHI A82.</title>
        <authorList>
            <person name="Buettner E."/>
            <person name="Kellner H."/>
        </authorList>
    </citation>
    <scope>NUCLEOTIDE SEQUENCE [LARGE SCALE GENOMIC DNA]</scope>
    <source>
        <strain evidence="3 4">IHI A82</strain>
    </source>
</reference>
<dbReference type="PANTHER" id="PTHR33112:SF16">
    <property type="entry name" value="HETEROKARYON INCOMPATIBILITY DOMAIN-CONTAINING PROTEIN"/>
    <property type="match status" value="1"/>
</dbReference>